<feature type="coiled-coil region" evidence="1">
    <location>
        <begin position="392"/>
        <end position="447"/>
    </location>
</feature>
<feature type="region of interest" description="Disordered" evidence="2">
    <location>
        <begin position="576"/>
        <end position="694"/>
    </location>
</feature>
<dbReference type="KEGG" id="sre:PTSG_04835"/>
<dbReference type="InParanoid" id="F2U9U5"/>
<feature type="coiled-coil region" evidence="1">
    <location>
        <begin position="161"/>
        <end position="335"/>
    </location>
</feature>
<accession>F2U9U5</accession>
<feature type="compositionally biased region" description="Basic and acidic residues" evidence="2">
    <location>
        <begin position="645"/>
        <end position="674"/>
    </location>
</feature>
<dbReference type="eggNOG" id="ENOG502R9P3">
    <property type="taxonomic scope" value="Eukaryota"/>
</dbReference>
<sequence length="694" mass="77905">MSSEAAVPWEQLLVSDNLQQVLRAIIQRLDRHDGLLARGLSRDAGNADGGGGGDGSAGEQGTPLTVVPQQDLQSLKARLEVLENTTMESKLEQLTTQAPIKAAVAKDKSSFRLADHVIPLTQLKSRVDTCDVGILANSSEIDAVNGRLTALADAVQEQLANMVSKEEFQELETKHNKLQEQVDKLAKDLIERLEKRINEVQKQIDAMVPRIEGNEQGVANNRERIAKALGRMQELEKSLQAMRDDLDAKADKAYVDDVVAELREQIEQINIEEIKELLESTNKRVDLMDERCDKLEDDHLDLRREFARYQQEMQDMQLEQQIENLKRELEEAKSGVFMKATARMDAMQKETDNIRETLTTTQGQVQLNRETMEELEDAIRQINPDAVDTTSNRGTRALIQQLQSDVAKLEQRYADAAAREADGRGRAEETQQLLDDLRLKLDELHQAKADKHVMEMALNVKADKDAVARDTERNLRAVDEALTVMNAGTQGVQQLLEKQEGLVQQLSSQLSNKLDRDEIEKIQKRLENQQLTPEEAREQQEAIFGKYGISLEEAAAGMRRPLEPYACISCNRPLRPGSQPPMPSLPLLPSSKDGQRQAPYIPRRAQSASVQQRSRDGIVEVSELPRSMRSAGGAHTSPRLMQTYKEQRGTPRSVVEVRRDPRRSVELVGEDGRIYHGRIGSPRSRPSSRPTSGK</sequence>
<feature type="coiled-coil region" evidence="1">
    <location>
        <begin position="496"/>
        <end position="532"/>
    </location>
</feature>
<dbReference type="STRING" id="946362.F2U9U5"/>
<dbReference type="OrthoDB" id="5981048at2759"/>
<feature type="compositionally biased region" description="Gly residues" evidence="2">
    <location>
        <begin position="47"/>
        <end position="58"/>
    </location>
</feature>
<dbReference type="AlphaFoldDB" id="F2U9U5"/>
<evidence type="ECO:0000313" key="5">
    <source>
        <dbReference type="Proteomes" id="UP000007799"/>
    </source>
</evidence>
<keyword evidence="5" id="KW-1185">Reference proteome</keyword>
<reference evidence="4" key="1">
    <citation type="submission" date="2009-08" db="EMBL/GenBank/DDBJ databases">
        <title>Annotation of Salpingoeca rosetta.</title>
        <authorList>
            <consortium name="The Broad Institute Genome Sequencing Platform"/>
            <person name="Russ C."/>
            <person name="Cuomo C."/>
            <person name="Burger G."/>
            <person name="Gray M.W."/>
            <person name="Holland P.W.H."/>
            <person name="King N."/>
            <person name="Lang F.B.F."/>
            <person name="Roger A.J."/>
            <person name="Ruiz-Trillo I."/>
            <person name="Young S.K."/>
            <person name="Zeng Q."/>
            <person name="Gargeya S."/>
            <person name="Alvarado L."/>
            <person name="Berlin A."/>
            <person name="Chapman S.B."/>
            <person name="Chen Z."/>
            <person name="Freedman E."/>
            <person name="Gellesch M."/>
            <person name="Goldberg J."/>
            <person name="Griggs A."/>
            <person name="Gujja S."/>
            <person name="Heilman E."/>
            <person name="Heiman D."/>
            <person name="Howarth C."/>
            <person name="Mehta T."/>
            <person name="Neiman D."/>
            <person name="Pearson M."/>
            <person name="Roberts A."/>
            <person name="Saif S."/>
            <person name="Shea T."/>
            <person name="Shenoy N."/>
            <person name="Sisk P."/>
            <person name="Stolte C."/>
            <person name="Sykes S."/>
            <person name="White J."/>
            <person name="Yandava C."/>
            <person name="Haas B."/>
            <person name="Nusbaum C."/>
            <person name="Birren B."/>
        </authorList>
    </citation>
    <scope>NUCLEOTIDE SEQUENCE [LARGE SCALE GENOMIC DNA]</scope>
    <source>
        <strain evidence="4">ATCC 50818</strain>
    </source>
</reference>
<evidence type="ECO:0000313" key="4">
    <source>
        <dbReference type="EMBL" id="EGD73122.1"/>
    </source>
</evidence>
<proteinExistence type="predicted"/>
<dbReference type="PANTHER" id="PTHR47080">
    <property type="entry name" value="CHROMOSOME 16 OPEN READING FRAME 96"/>
    <property type="match status" value="1"/>
</dbReference>
<dbReference type="EMBL" id="GL832965">
    <property type="protein sequence ID" value="EGD73122.1"/>
    <property type="molecule type" value="Genomic_DNA"/>
</dbReference>
<dbReference type="InterPro" id="IPR032013">
    <property type="entry name" value="DUF4795"/>
</dbReference>
<evidence type="ECO:0000256" key="1">
    <source>
        <dbReference type="SAM" id="Coils"/>
    </source>
</evidence>
<dbReference type="Pfam" id="PF16043">
    <property type="entry name" value="DUF4795"/>
    <property type="match status" value="1"/>
</dbReference>
<gene>
    <name evidence="4" type="ORF">PTSG_04835</name>
</gene>
<organism evidence="5">
    <name type="scientific">Salpingoeca rosetta (strain ATCC 50818 / BSB-021)</name>
    <dbReference type="NCBI Taxonomy" id="946362"/>
    <lineage>
        <taxon>Eukaryota</taxon>
        <taxon>Choanoflagellata</taxon>
        <taxon>Craspedida</taxon>
        <taxon>Salpingoecidae</taxon>
        <taxon>Salpingoeca</taxon>
    </lineage>
</organism>
<dbReference type="OMA" id="DLMDERC"/>
<evidence type="ECO:0000259" key="3">
    <source>
        <dbReference type="Pfam" id="PF16043"/>
    </source>
</evidence>
<dbReference type="Proteomes" id="UP000007799">
    <property type="component" value="Unassembled WGS sequence"/>
</dbReference>
<name>F2U9U5_SALR5</name>
<evidence type="ECO:0000256" key="2">
    <source>
        <dbReference type="SAM" id="MobiDB-lite"/>
    </source>
</evidence>
<dbReference type="PANTHER" id="PTHR47080:SF1">
    <property type="entry name" value="CHROMOSOME 16 OPEN READING FRAME 96"/>
    <property type="match status" value="1"/>
</dbReference>
<keyword evidence="1" id="KW-0175">Coiled coil</keyword>
<dbReference type="RefSeq" id="XP_004994153.1">
    <property type="nucleotide sequence ID" value="XM_004994096.1"/>
</dbReference>
<feature type="region of interest" description="Disordered" evidence="2">
    <location>
        <begin position="41"/>
        <end position="63"/>
    </location>
</feature>
<protein>
    <recommendedName>
        <fullName evidence="3">DUF4795 domain-containing protein</fullName>
    </recommendedName>
</protein>
<dbReference type="Gene3D" id="1.20.5.340">
    <property type="match status" value="1"/>
</dbReference>
<feature type="compositionally biased region" description="Low complexity" evidence="2">
    <location>
        <begin position="681"/>
        <end position="694"/>
    </location>
</feature>
<feature type="domain" description="DUF4795" evidence="3">
    <location>
        <begin position="392"/>
        <end position="595"/>
    </location>
</feature>
<dbReference type="GeneID" id="16074733"/>